<feature type="region of interest" description="Disordered" evidence="3">
    <location>
        <begin position="275"/>
        <end position="294"/>
    </location>
</feature>
<sequence length="743" mass="84549">MSSETQEIRKRPFSVNDLNRRTREVKIYNTTTITTTSTTTSSDSTVSSQTYSNNFSGNEQNLRNEARSKSAQGVLDLKKGINLENQFYQPYLANITTNTSITLPVKRKIRFLYGQNSEQENQNIITISDLQKQKESGNNCNCDENIPSFPKNETSKKGEEYIQNEEYDNFNIKKNCNMRVKEVEVECEIDEDPAIFEGSEGYVKNLIGKIQQQYKNPETVHIKITRRPKITKNNEANKEINQVVRKEYYTIRNTTRKKKSSSISSFIDQSNIPFIDEESNNDSRNNSHRSNKSEEFKLTDNYVIEKHEIYRTENNEKKKEKRKKDKLLISGNESLRTDSMSPKRKGIKIENTEEFDEGLKGGIKGFFKGIGGKIKAPDVHIPDVSVSGPDVNLPKFKGPKIEGPDVNFKGPKVDIPDVSIDTSLPNVDVDLHGPKIKGPKIDLPDYDFDLKGPKSSSFDPILNSNVSDIDFSAPDQLIKPFELFYGVDLPMTIVNNDWYWSPQTIIHSVDKRLIQRSFVDNNDNARKFGNHFILDDYSSDDAVPFSSLNLDYEFHKAKIRISSPSYNQNPPGELSPLNELSNQIHCEILNQNLKRNKSSSSFSKVENIGSKLSTSISGRSSSVDAKIKIDYSQPRKVYLETIPGFDGIGIHIACDKKSRCSSYIYEIEPNSPGQKAGLKKNDFILEINDEDVVSLEFSLLINKIQSLIKQNSLYITVGNEKVFKKWCKNRSKIDIKRKSSSKK</sequence>
<dbReference type="GO" id="GO:0005634">
    <property type="term" value="C:nucleus"/>
    <property type="evidence" value="ECO:0007669"/>
    <property type="project" value="UniProtKB-SubCell"/>
</dbReference>
<evidence type="ECO:0000313" key="5">
    <source>
        <dbReference type="EMBL" id="CAF0762650.1"/>
    </source>
</evidence>
<comment type="subcellular location">
    <subcellularLocation>
        <location evidence="1">Nucleus</location>
    </subcellularLocation>
</comment>
<accession>A0A813Q6H5</accession>
<dbReference type="EMBL" id="CAJNOC010000447">
    <property type="protein sequence ID" value="CAF0762650.1"/>
    <property type="molecule type" value="Genomic_DNA"/>
</dbReference>
<dbReference type="SMART" id="SM00228">
    <property type="entry name" value="PDZ"/>
    <property type="match status" value="1"/>
</dbReference>
<evidence type="ECO:0000256" key="3">
    <source>
        <dbReference type="SAM" id="MobiDB-lite"/>
    </source>
</evidence>
<evidence type="ECO:0000256" key="2">
    <source>
        <dbReference type="ARBA" id="ARBA00023242"/>
    </source>
</evidence>
<feature type="compositionally biased region" description="Low complexity" evidence="3">
    <location>
        <begin position="35"/>
        <end position="52"/>
    </location>
</feature>
<dbReference type="InterPro" id="IPR052082">
    <property type="entry name" value="Myelin_sheath_structural"/>
</dbReference>
<organism evidence="5 6">
    <name type="scientific">Brachionus calyciflorus</name>
    <dbReference type="NCBI Taxonomy" id="104777"/>
    <lineage>
        <taxon>Eukaryota</taxon>
        <taxon>Metazoa</taxon>
        <taxon>Spiralia</taxon>
        <taxon>Gnathifera</taxon>
        <taxon>Rotifera</taxon>
        <taxon>Eurotatoria</taxon>
        <taxon>Monogononta</taxon>
        <taxon>Pseudotrocha</taxon>
        <taxon>Ploima</taxon>
        <taxon>Brachionidae</taxon>
        <taxon>Brachionus</taxon>
    </lineage>
</organism>
<feature type="region of interest" description="Disordered" evidence="3">
    <location>
        <begin position="35"/>
        <end position="67"/>
    </location>
</feature>
<feature type="domain" description="PDZ" evidence="4">
    <location>
        <begin position="636"/>
        <end position="719"/>
    </location>
</feature>
<dbReference type="PANTHER" id="PTHR23348:SF16">
    <property type="entry name" value="LEUCINE RICH REPEAT FAMILY PROTEIN"/>
    <property type="match status" value="1"/>
</dbReference>
<gene>
    <name evidence="5" type="ORF">OXX778_LOCUS4518</name>
</gene>
<evidence type="ECO:0000259" key="4">
    <source>
        <dbReference type="PROSITE" id="PS50106"/>
    </source>
</evidence>
<dbReference type="InterPro" id="IPR041489">
    <property type="entry name" value="PDZ_6"/>
</dbReference>
<feature type="region of interest" description="Disordered" evidence="3">
    <location>
        <begin position="314"/>
        <end position="343"/>
    </location>
</feature>
<dbReference type="PANTHER" id="PTHR23348">
    <property type="entry name" value="PERIAXIN/AHNAK"/>
    <property type="match status" value="1"/>
</dbReference>
<comment type="caution">
    <text evidence="5">The sequence shown here is derived from an EMBL/GenBank/DDBJ whole genome shotgun (WGS) entry which is preliminary data.</text>
</comment>
<dbReference type="InterPro" id="IPR001478">
    <property type="entry name" value="PDZ"/>
</dbReference>
<dbReference type="Gene3D" id="2.30.42.10">
    <property type="match status" value="1"/>
</dbReference>
<proteinExistence type="predicted"/>
<name>A0A813Q6H5_9BILA</name>
<dbReference type="Proteomes" id="UP000663879">
    <property type="component" value="Unassembled WGS sequence"/>
</dbReference>
<dbReference type="Pfam" id="PF17820">
    <property type="entry name" value="PDZ_6"/>
    <property type="match status" value="1"/>
</dbReference>
<feature type="compositionally biased region" description="Polar residues" evidence="3">
    <location>
        <begin position="331"/>
        <end position="340"/>
    </location>
</feature>
<evidence type="ECO:0000256" key="1">
    <source>
        <dbReference type="ARBA" id="ARBA00004123"/>
    </source>
</evidence>
<keyword evidence="2" id="KW-0539">Nucleus</keyword>
<dbReference type="SUPFAM" id="SSF50156">
    <property type="entry name" value="PDZ domain-like"/>
    <property type="match status" value="1"/>
</dbReference>
<dbReference type="GO" id="GO:0005737">
    <property type="term" value="C:cytoplasm"/>
    <property type="evidence" value="ECO:0007669"/>
    <property type="project" value="TreeGrafter"/>
</dbReference>
<dbReference type="AlphaFoldDB" id="A0A813Q6H5"/>
<reference evidence="5" key="1">
    <citation type="submission" date="2021-02" db="EMBL/GenBank/DDBJ databases">
        <authorList>
            <person name="Nowell W R."/>
        </authorList>
    </citation>
    <scope>NUCLEOTIDE SEQUENCE</scope>
    <source>
        <strain evidence="5">Ploen Becks lab</strain>
    </source>
</reference>
<keyword evidence="6" id="KW-1185">Reference proteome</keyword>
<evidence type="ECO:0000313" key="6">
    <source>
        <dbReference type="Proteomes" id="UP000663879"/>
    </source>
</evidence>
<protein>
    <recommendedName>
        <fullName evidence="4">PDZ domain-containing protein</fullName>
    </recommendedName>
</protein>
<feature type="region of interest" description="Disordered" evidence="3">
    <location>
        <begin position="137"/>
        <end position="156"/>
    </location>
</feature>
<dbReference type="InterPro" id="IPR036034">
    <property type="entry name" value="PDZ_sf"/>
</dbReference>
<dbReference type="PROSITE" id="PS50106">
    <property type="entry name" value="PDZ"/>
    <property type="match status" value="1"/>
</dbReference>
<dbReference type="OrthoDB" id="447516at2759"/>
<dbReference type="GO" id="GO:0043484">
    <property type="term" value="P:regulation of RNA splicing"/>
    <property type="evidence" value="ECO:0007669"/>
    <property type="project" value="TreeGrafter"/>
</dbReference>